<keyword evidence="1" id="KW-0732">Signal</keyword>
<feature type="chain" id="PRO_5018223495" description="Zincin" evidence="1">
    <location>
        <begin position="23"/>
        <end position="279"/>
    </location>
</feature>
<keyword evidence="3" id="KW-1185">Reference proteome</keyword>
<protein>
    <recommendedName>
        <fullName evidence="4">Zincin</fullName>
    </recommendedName>
</protein>
<dbReference type="EMBL" id="ML119890">
    <property type="protein sequence ID" value="RPA71929.1"/>
    <property type="molecule type" value="Genomic_DNA"/>
</dbReference>
<organism evidence="2 3">
    <name type="scientific">Ascobolus immersus RN42</name>
    <dbReference type="NCBI Taxonomy" id="1160509"/>
    <lineage>
        <taxon>Eukaryota</taxon>
        <taxon>Fungi</taxon>
        <taxon>Dikarya</taxon>
        <taxon>Ascomycota</taxon>
        <taxon>Pezizomycotina</taxon>
        <taxon>Pezizomycetes</taxon>
        <taxon>Pezizales</taxon>
        <taxon>Ascobolaceae</taxon>
        <taxon>Ascobolus</taxon>
    </lineage>
</organism>
<evidence type="ECO:0000313" key="2">
    <source>
        <dbReference type="EMBL" id="RPA71929.1"/>
    </source>
</evidence>
<evidence type="ECO:0008006" key="4">
    <source>
        <dbReference type="Google" id="ProtNLM"/>
    </source>
</evidence>
<dbReference type="AlphaFoldDB" id="A0A3N4HC06"/>
<name>A0A3N4HC06_ASCIM</name>
<dbReference type="OrthoDB" id="2142213at2759"/>
<evidence type="ECO:0000256" key="1">
    <source>
        <dbReference type="SAM" id="SignalP"/>
    </source>
</evidence>
<proteinExistence type="predicted"/>
<reference evidence="2 3" key="1">
    <citation type="journal article" date="2018" name="Nat. Ecol. Evol.">
        <title>Pezizomycetes genomes reveal the molecular basis of ectomycorrhizal truffle lifestyle.</title>
        <authorList>
            <person name="Murat C."/>
            <person name="Payen T."/>
            <person name="Noel B."/>
            <person name="Kuo A."/>
            <person name="Morin E."/>
            <person name="Chen J."/>
            <person name="Kohler A."/>
            <person name="Krizsan K."/>
            <person name="Balestrini R."/>
            <person name="Da Silva C."/>
            <person name="Montanini B."/>
            <person name="Hainaut M."/>
            <person name="Levati E."/>
            <person name="Barry K.W."/>
            <person name="Belfiori B."/>
            <person name="Cichocki N."/>
            <person name="Clum A."/>
            <person name="Dockter R.B."/>
            <person name="Fauchery L."/>
            <person name="Guy J."/>
            <person name="Iotti M."/>
            <person name="Le Tacon F."/>
            <person name="Lindquist E.A."/>
            <person name="Lipzen A."/>
            <person name="Malagnac F."/>
            <person name="Mello A."/>
            <person name="Molinier V."/>
            <person name="Miyauchi S."/>
            <person name="Poulain J."/>
            <person name="Riccioni C."/>
            <person name="Rubini A."/>
            <person name="Sitrit Y."/>
            <person name="Splivallo R."/>
            <person name="Traeger S."/>
            <person name="Wang M."/>
            <person name="Zifcakova L."/>
            <person name="Wipf D."/>
            <person name="Zambonelli A."/>
            <person name="Paolocci F."/>
            <person name="Nowrousian M."/>
            <person name="Ottonello S."/>
            <person name="Baldrian P."/>
            <person name="Spatafora J.W."/>
            <person name="Henrissat B."/>
            <person name="Nagy L.G."/>
            <person name="Aury J.M."/>
            <person name="Wincker P."/>
            <person name="Grigoriev I.V."/>
            <person name="Bonfante P."/>
            <person name="Martin F.M."/>
        </authorList>
    </citation>
    <scope>NUCLEOTIDE SEQUENCE [LARGE SCALE GENOMIC DNA]</scope>
    <source>
        <strain evidence="2 3">RN42</strain>
    </source>
</reference>
<dbReference type="STRING" id="1160509.A0A3N4HC06"/>
<dbReference type="Proteomes" id="UP000275078">
    <property type="component" value="Unassembled WGS sequence"/>
</dbReference>
<sequence>MPISKSSLFGLFVSALALRAKADDVPYNNYPEKFTGLNVLDGPYGGASFGLQDIPGASYTAPTKRPLGTLPQKCYERTGSDTCSPENMEVYEVNYNDCNEPAIICRCTNAGTSLTTLTERISRIPVKARQLISHWTAFPGDGCGGIYYANGVVGLFGTCTAQSVYFHEVGHAMDQYVAGANTGYFWYSDSPDWRNKIASDSCVPDSYAKAGYIEAYAQSAVMSAYHANVQNIWSLDVGCMAGQMATVNEQLIDKGQQVFKYRAGATCDLPSPSGYVVLH</sequence>
<evidence type="ECO:0000313" key="3">
    <source>
        <dbReference type="Proteomes" id="UP000275078"/>
    </source>
</evidence>
<accession>A0A3N4HC06</accession>
<feature type="signal peptide" evidence="1">
    <location>
        <begin position="1"/>
        <end position="22"/>
    </location>
</feature>
<gene>
    <name evidence="2" type="ORF">BJ508DRAFT_217547</name>
</gene>